<dbReference type="NCBIfam" id="NF008183">
    <property type="entry name" value="PRK10933.1"/>
    <property type="match status" value="1"/>
</dbReference>
<accession>A0A1Z3N7P8</accession>
<evidence type="ECO:0000256" key="1">
    <source>
        <dbReference type="ARBA" id="ARBA00008061"/>
    </source>
</evidence>
<dbReference type="OrthoDB" id="5287835at2"/>
<evidence type="ECO:0000256" key="3">
    <source>
        <dbReference type="ARBA" id="ARBA00023295"/>
    </source>
</evidence>
<dbReference type="Gene3D" id="3.20.20.80">
    <property type="entry name" value="Glycosidases"/>
    <property type="match status" value="1"/>
</dbReference>
<protein>
    <recommendedName>
        <fullName evidence="5">Alpha-amylase</fullName>
        <ecNumber evidence="5">3.2.1.1</ecNumber>
    </recommendedName>
</protein>
<keyword evidence="3 5" id="KW-0326">Glycosidase</keyword>
<dbReference type="PANTHER" id="PTHR10357">
    <property type="entry name" value="ALPHA-AMYLASE FAMILY MEMBER"/>
    <property type="match status" value="1"/>
</dbReference>
<feature type="domain" description="Glycosyl hydrolase family 13 catalytic" evidence="6">
    <location>
        <begin position="16"/>
        <end position="418"/>
    </location>
</feature>
<dbReference type="AlphaFoldDB" id="A0A1Z3N7P8"/>
<reference evidence="7 8" key="1">
    <citation type="submission" date="2017-04" db="EMBL/GenBank/DDBJ databases">
        <title>Whole genome sequence of Bdellovibrio bacteriovorus strain SSB218315.</title>
        <authorList>
            <person name="Oyedara O."/>
            <person name="Rodriguez-Perez M.A."/>
        </authorList>
    </citation>
    <scope>NUCLEOTIDE SEQUENCE [LARGE SCALE GENOMIC DNA]</scope>
    <source>
        <strain evidence="7 8">SSB218315</strain>
    </source>
</reference>
<dbReference type="SMART" id="SM00642">
    <property type="entry name" value="Aamy"/>
    <property type="match status" value="1"/>
</dbReference>
<name>A0A1Z3N7P8_BDEBC</name>
<dbReference type="SUPFAM" id="SSF51011">
    <property type="entry name" value="Glycosyl hydrolase domain"/>
    <property type="match status" value="1"/>
</dbReference>
<dbReference type="EMBL" id="CP020946">
    <property type="protein sequence ID" value="ASD63476.1"/>
    <property type="molecule type" value="Genomic_DNA"/>
</dbReference>
<dbReference type="InterPro" id="IPR045857">
    <property type="entry name" value="O16G_dom_2"/>
</dbReference>
<dbReference type="Gene3D" id="2.60.40.1180">
    <property type="entry name" value="Golgi alpha-mannosidase II"/>
    <property type="match status" value="1"/>
</dbReference>
<dbReference type="InterPro" id="IPR006046">
    <property type="entry name" value="Alpha_amylase"/>
</dbReference>
<dbReference type="Pfam" id="PF23915">
    <property type="entry name" value="SusG_C"/>
    <property type="match status" value="1"/>
</dbReference>
<dbReference type="Pfam" id="PF00128">
    <property type="entry name" value="Alpha-amylase"/>
    <property type="match status" value="1"/>
</dbReference>
<dbReference type="InterPro" id="IPR006047">
    <property type="entry name" value="GH13_cat_dom"/>
</dbReference>
<dbReference type="SUPFAM" id="SSF51445">
    <property type="entry name" value="(Trans)glycosidases"/>
    <property type="match status" value="1"/>
</dbReference>
<dbReference type="FunFam" id="3.90.400.10:FF:000002">
    <property type="entry name" value="Sucrose isomerase"/>
    <property type="match status" value="1"/>
</dbReference>
<evidence type="ECO:0000256" key="4">
    <source>
        <dbReference type="RuleBase" id="RU003615"/>
    </source>
</evidence>
<sequence length="557" mass="64320">MSEVQKNWWKEAVVYQVYPRSFKDSNGDGMGDLQGLISKLDYLKDLGIDVIWICPMYKSPQDDNGYDISDYQDIHHEFGTMKDFDQLLQQVHARGMKLIIDLVVNHTSDEHPWFIESRSSKNNPKRDWYIWRDGKNGKEPNNWESIFSGSAWKFDELTQQYFMHIFSSKQPDLNWENLDMRKAVYDMINWWLDKGIDGFRVDAISHARKEPGLADMPNPNNLEYVPSYDKHMNVNGIQEYLKDLCTNTFNKYDIMTVAEANGVSAENAEEWVGTAQKKFNMIIQFEHVGLWDANPERRVDLAKLKSVLGRWQKGLEGRGWNALFVENHDVPRITSKWGDIQNYWRESTTSIATMYFMMQGTPFIYQGQEIGMTNTVFSGPEDFNDVSAKNIFTIRRRQGATDAEITADLASASRDNARTPMQWDASEQGGFTTGRPWLKVNPNYKTINVAAQEQDPNSVLNFYRNLIRLRKNHPVFIYGVYDEVLGKHDQIYAYTRTDENEKMLVMANMTGKPAKFDLPGISLSSANLLMANQTVADHSQITGGELRPFESRIYKIN</sequence>
<dbReference type="InterPro" id="IPR017853">
    <property type="entry name" value="GH"/>
</dbReference>
<evidence type="ECO:0000259" key="6">
    <source>
        <dbReference type="SMART" id="SM00642"/>
    </source>
</evidence>
<evidence type="ECO:0000313" key="8">
    <source>
        <dbReference type="Proteomes" id="UP000197003"/>
    </source>
</evidence>
<evidence type="ECO:0000313" key="7">
    <source>
        <dbReference type="EMBL" id="ASD63476.1"/>
    </source>
</evidence>
<keyword evidence="5" id="KW-0119">Carbohydrate metabolism</keyword>
<evidence type="ECO:0000256" key="5">
    <source>
        <dbReference type="RuleBase" id="RU361134"/>
    </source>
</evidence>
<comment type="similarity">
    <text evidence="1 4">Belongs to the glycosyl hydrolase 13 family.</text>
</comment>
<dbReference type="InterPro" id="IPR013780">
    <property type="entry name" value="Glyco_hydro_b"/>
</dbReference>
<dbReference type="PANTHER" id="PTHR10357:SF178">
    <property type="entry name" value="OLIGO-1,6-GLUCOSIDASE 3-RELATED"/>
    <property type="match status" value="1"/>
</dbReference>
<dbReference type="RefSeq" id="WP_088565012.1">
    <property type="nucleotide sequence ID" value="NZ_CP020946.1"/>
</dbReference>
<gene>
    <name evidence="7" type="ORF">B9G79_07785</name>
</gene>
<dbReference type="Proteomes" id="UP000197003">
    <property type="component" value="Chromosome"/>
</dbReference>
<dbReference type="PRINTS" id="PR00110">
    <property type="entry name" value="ALPHAAMYLASE"/>
</dbReference>
<dbReference type="EC" id="3.2.1.1" evidence="5"/>
<dbReference type="Gene3D" id="3.90.400.10">
    <property type="entry name" value="Oligo-1,6-glucosidase, Domain 2"/>
    <property type="match status" value="1"/>
</dbReference>
<keyword evidence="2 5" id="KW-0378">Hydrolase</keyword>
<proteinExistence type="inferred from homology"/>
<dbReference type="FunFam" id="3.20.20.80:FF:000064">
    <property type="entry name" value="Oligo-1,6-glucosidase"/>
    <property type="match status" value="2"/>
</dbReference>
<dbReference type="InterPro" id="IPR056300">
    <property type="entry name" value="SusG-like_C"/>
</dbReference>
<comment type="catalytic activity">
    <reaction evidence="5">
        <text>Endohydrolysis of (1-&gt;4)-alpha-D-glucosidic linkages in polysaccharides containing three or more (1-&gt;4)-alpha-linked D-glucose units.</text>
        <dbReference type="EC" id="3.2.1.1"/>
    </reaction>
</comment>
<dbReference type="GO" id="GO:0009313">
    <property type="term" value="P:oligosaccharide catabolic process"/>
    <property type="evidence" value="ECO:0007669"/>
    <property type="project" value="TreeGrafter"/>
</dbReference>
<organism evidence="7 8">
    <name type="scientific">Bdellovibrio bacteriovorus</name>
    <dbReference type="NCBI Taxonomy" id="959"/>
    <lineage>
        <taxon>Bacteria</taxon>
        <taxon>Pseudomonadati</taxon>
        <taxon>Bdellovibrionota</taxon>
        <taxon>Bdellovibrionia</taxon>
        <taxon>Bdellovibrionales</taxon>
        <taxon>Pseudobdellovibrionaceae</taxon>
        <taxon>Bdellovibrio</taxon>
    </lineage>
</organism>
<evidence type="ECO:0000256" key="2">
    <source>
        <dbReference type="ARBA" id="ARBA00022801"/>
    </source>
</evidence>
<dbReference type="GO" id="GO:0004556">
    <property type="term" value="F:alpha-amylase activity"/>
    <property type="evidence" value="ECO:0007669"/>
    <property type="project" value="UniProtKB-UniRule"/>
</dbReference>
<dbReference type="FunFam" id="2.60.40.1180:FF:000007">
    <property type="entry name" value="Sucrose isomerase"/>
    <property type="match status" value="1"/>
</dbReference>
<dbReference type="CDD" id="cd11333">
    <property type="entry name" value="AmyAc_SI_OligoGlu_DGase"/>
    <property type="match status" value="1"/>
</dbReference>
<dbReference type="GO" id="GO:0043169">
    <property type="term" value="F:cation binding"/>
    <property type="evidence" value="ECO:0007669"/>
    <property type="project" value="InterPro"/>
</dbReference>